<dbReference type="PANTHER" id="PTHR21367">
    <property type="entry name" value="ARGININE-TRNA-PROTEIN TRANSFERASE 1"/>
    <property type="match status" value="1"/>
</dbReference>
<dbReference type="STRING" id="151549.A0A4C1UKK2"/>
<feature type="domain" description="Major facilitator superfamily (MFS) profile" evidence="13">
    <location>
        <begin position="1"/>
        <end position="312"/>
    </location>
</feature>
<dbReference type="GO" id="GO:0015293">
    <property type="term" value="F:symporter activity"/>
    <property type="evidence" value="ECO:0007669"/>
    <property type="project" value="UniProtKB-KW"/>
</dbReference>
<accession>A0A4C1UKK2</accession>
<proteinExistence type="inferred from homology"/>
<evidence type="ECO:0000256" key="1">
    <source>
        <dbReference type="ARBA" id="ARBA00004141"/>
    </source>
</evidence>
<dbReference type="Proteomes" id="UP000299102">
    <property type="component" value="Unassembled WGS sequence"/>
</dbReference>
<protein>
    <recommendedName>
        <fullName evidence="3">arginyltransferase</fullName>
        <ecNumber evidence="3">2.3.2.8</ecNumber>
    </recommendedName>
</protein>
<feature type="transmembrane region" description="Helical" evidence="12">
    <location>
        <begin position="114"/>
        <end position="141"/>
    </location>
</feature>
<dbReference type="GO" id="GO:0004057">
    <property type="term" value="F:arginyl-tRNA--protein transferase activity"/>
    <property type="evidence" value="ECO:0007669"/>
    <property type="project" value="UniProtKB-EC"/>
</dbReference>
<evidence type="ECO:0000256" key="6">
    <source>
        <dbReference type="ARBA" id="ARBA00022692"/>
    </source>
</evidence>
<evidence type="ECO:0000256" key="5">
    <source>
        <dbReference type="ARBA" id="ARBA00022679"/>
    </source>
</evidence>
<evidence type="ECO:0000259" key="13">
    <source>
        <dbReference type="PROSITE" id="PS50850"/>
    </source>
</evidence>
<dbReference type="FunFam" id="1.20.1250.20:FF:000003">
    <property type="entry name" value="Solute carrier family 17 member 3"/>
    <property type="match status" value="1"/>
</dbReference>
<evidence type="ECO:0000313" key="14">
    <source>
        <dbReference type="EMBL" id="GBP26981.1"/>
    </source>
</evidence>
<feature type="transmembrane region" description="Helical" evidence="12">
    <location>
        <begin position="288"/>
        <end position="307"/>
    </location>
</feature>
<dbReference type="GO" id="GO:0005737">
    <property type="term" value="C:cytoplasm"/>
    <property type="evidence" value="ECO:0007669"/>
    <property type="project" value="TreeGrafter"/>
</dbReference>
<evidence type="ECO:0000256" key="2">
    <source>
        <dbReference type="ARBA" id="ARBA00009991"/>
    </source>
</evidence>
<dbReference type="Pfam" id="PF04377">
    <property type="entry name" value="ATE_C"/>
    <property type="match status" value="1"/>
</dbReference>
<dbReference type="InterPro" id="IPR007472">
    <property type="entry name" value="N-end_Aminoacyl_Trfase_C"/>
</dbReference>
<dbReference type="Pfam" id="PF04376">
    <property type="entry name" value="ATE_N"/>
    <property type="match status" value="1"/>
</dbReference>
<dbReference type="SUPFAM" id="SSF103473">
    <property type="entry name" value="MFS general substrate transporter"/>
    <property type="match status" value="1"/>
</dbReference>
<keyword evidence="6 12" id="KW-0812">Transmembrane</keyword>
<evidence type="ECO:0000313" key="15">
    <source>
        <dbReference type="Proteomes" id="UP000299102"/>
    </source>
</evidence>
<keyword evidence="15" id="KW-1185">Reference proteome</keyword>
<evidence type="ECO:0000256" key="3">
    <source>
        <dbReference type="ARBA" id="ARBA00012025"/>
    </source>
</evidence>
<evidence type="ECO:0000256" key="10">
    <source>
        <dbReference type="ARBA" id="ARBA00023315"/>
    </source>
</evidence>
<evidence type="ECO:0000256" key="7">
    <source>
        <dbReference type="ARBA" id="ARBA00022847"/>
    </source>
</evidence>
<name>A0A4C1UKK2_EUMVA</name>
<feature type="transmembrane region" description="Helical" evidence="12">
    <location>
        <begin position="195"/>
        <end position="214"/>
    </location>
</feature>
<dbReference type="AlphaFoldDB" id="A0A4C1UKK2"/>
<dbReference type="OrthoDB" id="2985014at2759"/>
<dbReference type="InterPro" id="IPR030700">
    <property type="entry name" value="N-end_Aminoacyl_Trfase"/>
</dbReference>
<keyword evidence="9 12" id="KW-0472">Membrane</keyword>
<organism evidence="14 15">
    <name type="scientific">Eumeta variegata</name>
    <name type="common">Bagworm moth</name>
    <name type="synonym">Eumeta japonica</name>
    <dbReference type="NCBI Taxonomy" id="151549"/>
    <lineage>
        <taxon>Eukaryota</taxon>
        <taxon>Metazoa</taxon>
        <taxon>Ecdysozoa</taxon>
        <taxon>Arthropoda</taxon>
        <taxon>Hexapoda</taxon>
        <taxon>Insecta</taxon>
        <taxon>Pterygota</taxon>
        <taxon>Neoptera</taxon>
        <taxon>Endopterygota</taxon>
        <taxon>Lepidoptera</taxon>
        <taxon>Glossata</taxon>
        <taxon>Ditrysia</taxon>
        <taxon>Tineoidea</taxon>
        <taxon>Psychidae</taxon>
        <taxon>Oiketicinae</taxon>
        <taxon>Eumeta</taxon>
    </lineage>
</organism>
<comment type="subcellular location">
    <subcellularLocation>
        <location evidence="1">Membrane</location>
        <topology evidence="1">Multi-pass membrane protein</topology>
    </subcellularLocation>
</comment>
<dbReference type="Gene3D" id="1.20.1250.20">
    <property type="entry name" value="MFS general substrate transporter like domains"/>
    <property type="match status" value="1"/>
</dbReference>
<gene>
    <name evidence="14" type="primary">ATE1</name>
    <name evidence="14" type="ORF">EVAR_95767_1</name>
</gene>
<dbReference type="InterPro" id="IPR020846">
    <property type="entry name" value="MFS_dom"/>
</dbReference>
<dbReference type="EMBL" id="BGZK01000187">
    <property type="protein sequence ID" value="GBP26981.1"/>
    <property type="molecule type" value="Genomic_DNA"/>
</dbReference>
<keyword evidence="7" id="KW-0769">Symport</keyword>
<dbReference type="PANTHER" id="PTHR21367:SF1">
    <property type="entry name" value="ARGINYL-TRNA--PROTEIN TRANSFERASE 1"/>
    <property type="match status" value="1"/>
</dbReference>
<reference evidence="14 15" key="1">
    <citation type="journal article" date="2019" name="Commun. Biol.">
        <title>The bagworm genome reveals a unique fibroin gene that provides high tensile strength.</title>
        <authorList>
            <person name="Kono N."/>
            <person name="Nakamura H."/>
            <person name="Ohtoshi R."/>
            <person name="Tomita M."/>
            <person name="Numata K."/>
            <person name="Arakawa K."/>
        </authorList>
    </citation>
    <scope>NUCLEOTIDE SEQUENCE [LARGE SCALE GENOMIC DNA]</scope>
</reference>
<dbReference type="InterPro" id="IPR036259">
    <property type="entry name" value="MFS_trans_sf"/>
</dbReference>
<keyword evidence="10" id="KW-0012">Acyltransferase</keyword>
<dbReference type="EC" id="2.3.2.8" evidence="3"/>
<evidence type="ECO:0000256" key="4">
    <source>
        <dbReference type="ARBA" id="ARBA00022448"/>
    </source>
</evidence>
<comment type="similarity">
    <text evidence="2">Belongs to the R-transferase family.</text>
</comment>
<dbReference type="InterPro" id="IPR007471">
    <property type="entry name" value="N-end_Aminoacyl_Trfase_N"/>
</dbReference>
<keyword evidence="8 12" id="KW-1133">Transmembrane helix</keyword>
<dbReference type="PROSITE" id="PS50850">
    <property type="entry name" value="MFS"/>
    <property type="match status" value="1"/>
</dbReference>
<feature type="transmembrane region" description="Helical" evidence="12">
    <location>
        <begin position="161"/>
        <end position="183"/>
    </location>
</feature>
<feature type="region of interest" description="Disordered" evidence="11">
    <location>
        <begin position="318"/>
        <end position="345"/>
    </location>
</feature>
<sequence length="863" mass="97726">MYAQGLVYPACHALIARWVPPVERGKFVASMQGGTLGTVATWSLSGVLMEKFGWASAFYCPGVLTFVWTLVWCYTVANTPALHPRISDTEKKYIEDALGNRISKTRRLPPYKKIATSVPFIAMVILHYGNLWGLFFIMTVGPKFMASVLGFKLSAAGFVSGLPYLARLIFAGVFGVIGDAMLARNLMSTTTLRKFFCIFSHIVPGLLLVFMVYVGQSTVLAVSLITLSMGFNGAATLTNLQNHQDLAPNFAGTLYGIANFVGSTSGFFAPMLTAYYTKEGNTFENWRPVFFIGAAVYIVAALIYFVLGSGEVQPWNYENPPAAAAEGSSKKTTPTPDRGGPQDAQTSNEFIKLPILHSQLDEFKDNMGAYSEEQGERVHQDVMDFERRYQGQYNENMMGDYIWGMWAHAMTVSDYQDLIDRGWRRSGKYCYKPTLNVTCCPMYTIRCRALEFKASKSQKKVLKKFNKYLNGDEISEKQGADKSRKMSTCSIEDDVVGEQFVETTKVHQEIDIESVKEAASHSHQQFIEDEEIADLRLSTPNSKSEDCQIKKGLGPDPKKAPCKKAKLLRYERKLEKLKGKGIDVSSIINKNKNKEKQIEDIVNELPHDLQKRLEIKLVRTAPPSPEWHATSTATYQVYKKYQMIIHGDRPEKCTEPKFKDFLVSSPLMEEKNETGPPCGYGSFHQQYWLDGNLIAVGVIDILPKCVSSVYFFYDPQYSHLTLGTYGALREIAFTRHLHSVSPELQYYYMGFYIHQCRKMRYKGHFAPSDLLCPETYKWFPIEECLPKLEISPYSRLDPDIDSLDGNCPRDNDLNYIPILVKGVVQPYKTYRRKFAKSNKSEDDLIEYMRLVGMKCARNLILVR</sequence>
<keyword evidence="5 14" id="KW-0808">Transferase</keyword>
<evidence type="ECO:0000256" key="8">
    <source>
        <dbReference type="ARBA" id="ARBA00022989"/>
    </source>
</evidence>
<feature type="transmembrane region" description="Helical" evidence="12">
    <location>
        <begin position="252"/>
        <end position="276"/>
    </location>
</feature>
<dbReference type="GO" id="GO:0016020">
    <property type="term" value="C:membrane"/>
    <property type="evidence" value="ECO:0007669"/>
    <property type="project" value="UniProtKB-SubCell"/>
</dbReference>
<comment type="caution">
    <text evidence="14">The sequence shown here is derived from an EMBL/GenBank/DDBJ whole genome shotgun (WGS) entry which is preliminary data.</text>
</comment>
<keyword evidence="4" id="KW-0813">Transport</keyword>
<dbReference type="InterPro" id="IPR011701">
    <property type="entry name" value="MFS"/>
</dbReference>
<evidence type="ECO:0000256" key="11">
    <source>
        <dbReference type="SAM" id="MobiDB-lite"/>
    </source>
</evidence>
<dbReference type="Pfam" id="PF07690">
    <property type="entry name" value="MFS_1"/>
    <property type="match status" value="1"/>
</dbReference>
<evidence type="ECO:0000256" key="9">
    <source>
        <dbReference type="ARBA" id="ARBA00023136"/>
    </source>
</evidence>
<feature type="transmembrane region" description="Helical" evidence="12">
    <location>
        <begin position="52"/>
        <end position="77"/>
    </location>
</feature>
<evidence type="ECO:0000256" key="12">
    <source>
        <dbReference type="SAM" id="Phobius"/>
    </source>
</evidence>